<comment type="similarity">
    <text evidence="3">Belongs to the VAC14 family.</text>
</comment>
<dbReference type="FunFam" id="1.25.40.440:FF:000002">
    <property type="entry name" value="Nuclear pore complex protein NUP155"/>
    <property type="match status" value="1"/>
</dbReference>
<evidence type="ECO:0000256" key="7">
    <source>
        <dbReference type="SAM" id="MobiDB-lite"/>
    </source>
</evidence>
<dbReference type="GO" id="GO:0006405">
    <property type="term" value="P:RNA export from nucleus"/>
    <property type="evidence" value="ECO:0007669"/>
    <property type="project" value="TreeGrafter"/>
</dbReference>
<dbReference type="InterPro" id="IPR042538">
    <property type="entry name" value="Nucleoporin_Nup155_C_3"/>
</dbReference>
<protein>
    <submittedName>
        <fullName evidence="11">Nuclear pore complex protein</fullName>
    </submittedName>
</protein>
<dbReference type="InterPro" id="IPR004870">
    <property type="entry name" value="Nucleoporin_Nup155"/>
</dbReference>
<evidence type="ECO:0000256" key="5">
    <source>
        <dbReference type="ARBA" id="ARBA00023242"/>
    </source>
</evidence>
<accession>A0A8T0LJK8</accession>
<dbReference type="InterPro" id="IPR011989">
    <property type="entry name" value="ARM-like"/>
</dbReference>
<dbReference type="Gene3D" id="1.20.120.1880">
    <property type="entry name" value="Nucleoporin, helical C-terminal domain"/>
    <property type="match status" value="1"/>
</dbReference>
<dbReference type="InterPro" id="IPR042533">
    <property type="entry name" value="Nucleoporin_Nup155_C_1"/>
</dbReference>
<evidence type="ECO:0000259" key="10">
    <source>
        <dbReference type="Pfam" id="PF11916"/>
    </source>
</evidence>
<comment type="caution">
    <text evidence="11">The sequence shown here is derived from an EMBL/GenBank/DDBJ whole genome shotgun (WGS) entry which is preliminary data.</text>
</comment>
<evidence type="ECO:0000259" key="9">
    <source>
        <dbReference type="Pfam" id="PF08801"/>
    </source>
</evidence>
<keyword evidence="4" id="KW-0813">Transport</keyword>
<dbReference type="Pfam" id="PF12755">
    <property type="entry name" value="Vac14_Fab1_bd"/>
    <property type="match status" value="1"/>
</dbReference>
<evidence type="ECO:0000313" key="11">
    <source>
        <dbReference type="EMBL" id="KAG2411093.1"/>
    </source>
</evidence>
<dbReference type="PROSITE" id="PS50077">
    <property type="entry name" value="HEAT_REPEAT"/>
    <property type="match status" value="1"/>
</dbReference>
<dbReference type="GO" id="GO:0006606">
    <property type="term" value="P:protein import into nucleus"/>
    <property type="evidence" value="ECO:0007669"/>
    <property type="project" value="TreeGrafter"/>
</dbReference>
<dbReference type="SUPFAM" id="SSF48371">
    <property type="entry name" value="ARM repeat"/>
    <property type="match status" value="1"/>
</dbReference>
<sequence length="2077" mass="228771">MMSWEDEIVMRDVTNAGLVVSDRIGREVSSQLDLEEALEASRYTSHPYSTHPREWPPSVEVVNTWELPPVLIERYNAAGGEGTAFCGIFPEIRRAWASVDNSLFLWRFDKWDGQCPEFSGEEQAICAVGLAKSKPGVFVEAIQYVLVLATPVELILVGVCCSGGADGSDPFAEVTLQPLPEHTISSDGVTMTCVACTDKGRIFLAGRDGHIYEVLYSTGSGWQKRCRKICMTAGFGSVISRWVIPNVFNFGAVDAIVEMVFDNERQILYARTEEMKIQVYVIGPNGDGPLKKVAEEKNLVNQRDAHYGARQSTGSRVSSRSPKPSIICISPLSTLESKWLHLVALLSDGRRMYLSTSPSSGSLTGFNTNHHKPSCLKVVTTRPAPPWGVSGGLTFGAMALAGRPQNEDLSLKIEASYYSAGTLILSDASSSTMPSLLVLSRDSSTQSLPSGNLGTSTRSSRALRESVSSLPVEGRMLSVADVLPSPDTAATVQSLYSEIEFGGYEGSIESCEKLSGKLWARGDLSTQHILPRRRIVVFSTMGMMEIVFNRPLDILRRLLESNTPRSVLEDFFNRFGAGEAAAMCLMLAARVVHSENLISNVIAEKAAEAFEDPRVVGMPQLEGSNALSNTRSAAGGFSMGQVVQEAEPVFSAAHEGLCLCSSRLLFPLWELPVMVVKGNLGPSGTLSENGVVVCRLSVGAMQVLEQKLRSLEKFLRSRRNQRRGLYGCVAGLGDLSGSILYGNGSTLAADDRNMVRNLFGAYSRNMESNGSRTNNKRQRLPYSPAELAAMEVRAMECIRQLLLRSGEALFLLQLLSQHHVTRLIQGFDSGLQQTLVQLTFHQLVCSEEGDHIATRLISALMEYYTGPDGRGTVDDISRRLRDGCPSYYKESDYKFFLAVEALERAATTIDAEDKENLAREAFNSLSKVPESVDLRTVCKRFEDLRFYEAVVRLPLQKAQALDPAGDAYNDEIDATVREQALAHREQCYEIIISALRSLKGDTLQKEFGSPMNSTVSQSALDPSSRKKYICQIVQLGVQSPDRIFHEYLYQAMIDLGLENELLEYGGPDLLPFLQHAGRKPIQEVRAVTATTSPMGQSGAPMSTNQVKYYELLARYYVLKRQHMLAAHALLRLAERRSIDGVPTLEQRCQYLSNAVLQAKNATSSDGLLGSGRSSIDSGFLDLLEGKLAVLRFQIKIKEELESMASRSDVLPSTSDSAENGVIPEGSSTADANFVNATREKAEELASDVKSITQLYNEYAVPFGLWEICLEMLYFANYSGDTDSSIVRETWARLIDQAISRGGIAEACSVLKRVGPRLYPGDGAVLPLDIICLHLEKAGLERLNSGVEAVGDEDVARALVSACKGAAEPVLNAYDQLLSNGAILPSPSVRLRMLRSVLVVLREWAMSAYSQRMGSSAAGHSSLILGGGFSSERAIASQGIRDKITSAANSLVGVAMADALSLIPAAVLRNLADKLYEKRKNAALDIEGIVKQLAIAGDHDKITAVINLLTTEFTYSPQANHRKGGLIGLAAATVGLTSEAAQHLEQIVPPVLNSFSDQDSRVRYYACEALYNIAKVVRGDFIIFFNQIFDALCKLSADSDANVQSAAHLLDRLVKDIVTESDQFSIEEFIPLLRERMNVLNPYVRQFLVGWITVLDSVPDIDMLGFLPDFLDGLFNMLSDSSHEIRQQADSALSEFLQEIKNSPSVDYGRMAEILVQRAGSPDEFTRLTAITWINEFVKLGGDQLVPYYADILGAILPCISDKEEKIRVLQYLNDIFDTLLKALSDPSDQVVLLVLDVHACIAKDPQHFRQLVVFLMHNFRVDNSLLEKRGALIIRRLCVLLNAERVYRELSTILEGESDLDFASIMVQALNLILLTSSELSEIRYLLKQSLVDPAGKDLYTYQHASAVIQSLVEEDVNVKFLVQLDKLIRLLETPIFAYLRLQLLEPGRYPWLFKALYGLLMLLPQQSAAFKILKTRLKAVPSYSFNGEQLKKTSSGNPYNFLHNMSGGSQINEDGEVALDRGNSLNGINFAARLQQFQQMQRQHREAQRHEEPKQPQLSEVNAVAPSRSSKRAQGS</sequence>
<dbReference type="FunFam" id="1.25.10.10:FF:000411">
    <property type="entry name" value="protein VAC14 homolog"/>
    <property type="match status" value="1"/>
</dbReference>
<dbReference type="Gene3D" id="1.25.10.10">
    <property type="entry name" value="Leucine-rich Repeat Variant"/>
    <property type="match status" value="2"/>
</dbReference>
<dbReference type="InterPro" id="IPR014908">
    <property type="entry name" value="Nucleoporin_Nup133/Nup155_N"/>
</dbReference>
<dbReference type="Proteomes" id="UP000743370">
    <property type="component" value="Unassembled WGS sequence"/>
</dbReference>
<dbReference type="FunFam" id="1.25.10.10:FF:001082">
    <property type="entry name" value="ARM repeat superfamily protein"/>
    <property type="match status" value="1"/>
</dbReference>
<evidence type="ECO:0000259" key="8">
    <source>
        <dbReference type="Pfam" id="PF03177"/>
    </source>
</evidence>
<evidence type="ECO:0000256" key="6">
    <source>
        <dbReference type="PROSITE-ProRule" id="PRU00103"/>
    </source>
</evidence>
<dbReference type="Pfam" id="PF08801">
    <property type="entry name" value="Nucleoporin_N"/>
    <property type="match status" value="1"/>
</dbReference>
<dbReference type="Gene3D" id="1.25.40.450">
    <property type="entry name" value="Nucleoporin, helical domain, N-terminal subdomain"/>
    <property type="match status" value="1"/>
</dbReference>
<dbReference type="InterPro" id="IPR021133">
    <property type="entry name" value="HEAT_type_2"/>
</dbReference>
<dbReference type="InterPro" id="IPR021841">
    <property type="entry name" value="VAC14_Fig4p-bd"/>
</dbReference>
<feature type="domain" description="Nucleoporin Nup133/Nup155-like C-terminal" evidence="8">
    <location>
        <begin position="651"/>
        <end position="1405"/>
    </location>
</feature>
<dbReference type="PANTHER" id="PTHR10350">
    <property type="entry name" value="NUCLEAR PORE COMPLEX PROTEIN NUP155"/>
    <property type="match status" value="1"/>
</dbReference>
<proteinExistence type="inferred from homology"/>
<dbReference type="GO" id="GO:0044611">
    <property type="term" value="C:nuclear pore inner ring"/>
    <property type="evidence" value="ECO:0007669"/>
    <property type="project" value="TreeGrafter"/>
</dbReference>
<organism evidence="11 12">
    <name type="scientific">Phaseolus angularis</name>
    <name type="common">Azuki bean</name>
    <name type="synonym">Vigna angularis</name>
    <dbReference type="NCBI Taxonomy" id="3914"/>
    <lineage>
        <taxon>Eukaryota</taxon>
        <taxon>Viridiplantae</taxon>
        <taxon>Streptophyta</taxon>
        <taxon>Embryophyta</taxon>
        <taxon>Tracheophyta</taxon>
        <taxon>Spermatophyta</taxon>
        <taxon>Magnoliopsida</taxon>
        <taxon>eudicotyledons</taxon>
        <taxon>Gunneridae</taxon>
        <taxon>Pentapetalae</taxon>
        <taxon>rosids</taxon>
        <taxon>fabids</taxon>
        <taxon>Fabales</taxon>
        <taxon>Fabaceae</taxon>
        <taxon>Papilionoideae</taxon>
        <taxon>50 kb inversion clade</taxon>
        <taxon>NPAAA clade</taxon>
        <taxon>indigoferoid/millettioid clade</taxon>
        <taxon>Phaseoleae</taxon>
        <taxon>Vigna</taxon>
    </lineage>
</organism>
<comment type="subcellular location">
    <subcellularLocation>
        <location evidence="1">Nucleus</location>
    </subcellularLocation>
</comment>
<feature type="domain" description="Vacuolar protein 14 C-terminal Fig4-binding" evidence="10">
    <location>
        <begin position="1901"/>
        <end position="1981"/>
    </location>
</feature>
<evidence type="ECO:0000256" key="3">
    <source>
        <dbReference type="ARBA" id="ARBA00010225"/>
    </source>
</evidence>
<gene>
    <name evidence="11" type="ORF">HKW66_Vig0017580</name>
</gene>
<dbReference type="GO" id="GO:0036228">
    <property type="term" value="P:protein localization to nuclear inner membrane"/>
    <property type="evidence" value="ECO:0007669"/>
    <property type="project" value="TreeGrafter"/>
</dbReference>
<dbReference type="InterPro" id="IPR042537">
    <property type="entry name" value="Nucleoporin_Nup155_C_2"/>
</dbReference>
<dbReference type="InterPro" id="IPR016024">
    <property type="entry name" value="ARM-type_fold"/>
</dbReference>
<comment type="similarity">
    <text evidence="2">Belongs to the non-repetitive/WGA-negative nucleoporin family.</text>
</comment>
<feature type="domain" description="Nucleoporin Nup133/Nup155-like N-terminal" evidence="9">
    <location>
        <begin position="55"/>
        <end position="498"/>
    </location>
</feature>
<keyword evidence="5" id="KW-0539">Nucleus</keyword>
<dbReference type="GO" id="GO:0017056">
    <property type="term" value="F:structural constituent of nuclear pore"/>
    <property type="evidence" value="ECO:0007669"/>
    <property type="project" value="InterPro"/>
</dbReference>
<dbReference type="Pfam" id="PF03177">
    <property type="entry name" value="Nucleoporin_C"/>
    <property type="match status" value="1"/>
</dbReference>
<evidence type="ECO:0000313" key="12">
    <source>
        <dbReference type="Proteomes" id="UP000743370"/>
    </source>
</evidence>
<feature type="repeat" description="HEAT" evidence="6">
    <location>
        <begin position="1546"/>
        <end position="1581"/>
    </location>
</feature>
<dbReference type="Gene3D" id="1.20.58.1780">
    <property type="match status" value="1"/>
</dbReference>
<evidence type="ECO:0000256" key="1">
    <source>
        <dbReference type="ARBA" id="ARBA00004123"/>
    </source>
</evidence>
<dbReference type="FunFam" id="1.20.120.1880:FF:000002">
    <property type="entry name" value="Nuclear pore complex protein NUP155"/>
    <property type="match status" value="1"/>
</dbReference>
<feature type="domain" description="Vacuolar protein 14 C-terminal Fig4-binding" evidence="10">
    <location>
        <begin position="1824"/>
        <end position="1891"/>
    </location>
</feature>
<dbReference type="FunFam" id="1.25.40.450:FF:000003">
    <property type="entry name" value="Nuclear pore complex protein NUP155"/>
    <property type="match status" value="1"/>
</dbReference>
<name>A0A8T0LJK8_PHAAN</name>
<dbReference type="PANTHER" id="PTHR10350:SF6">
    <property type="entry name" value="NUCLEAR PORE COMPLEX PROTEIN NUP155"/>
    <property type="match status" value="1"/>
</dbReference>
<dbReference type="Gene3D" id="1.25.40.440">
    <property type="entry name" value="Nucleoporin, helical domain, central subdomain"/>
    <property type="match status" value="1"/>
</dbReference>
<dbReference type="GO" id="GO:0000972">
    <property type="term" value="P:transcription-dependent tethering of RNA polymerase II gene DNA at nuclear periphery"/>
    <property type="evidence" value="ECO:0007669"/>
    <property type="project" value="TreeGrafter"/>
</dbReference>
<evidence type="ECO:0000256" key="2">
    <source>
        <dbReference type="ARBA" id="ARBA00007373"/>
    </source>
</evidence>
<dbReference type="Pfam" id="PF11916">
    <property type="entry name" value="Vac14_Fig4_bd"/>
    <property type="match status" value="2"/>
</dbReference>
<feature type="region of interest" description="Disordered" evidence="7">
    <location>
        <begin position="2040"/>
        <end position="2077"/>
    </location>
</feature>
<reference evidence="11 12" key="1">
    <citation type="submission" date="2020-05" db="EMBL/GenBank/DDBJ databases">
        <title>Vigna angularis (adzuki bean) Var. LongXiaoDou No. 4 denovo assembly.</title>
        <authorList>
            <person name="Xiang H."/>
        </authorList>
    </citation>
    <scope>NUCLEOTIDE SEQUENCE [LARGE SCALE GENOMIC DNA]</scope>
    <source>
        <tissue evidence="11">Leaf</tissue>
    </source>
</reference>
<dbReference type="InterPro" id="IPR007187">
    <property type="entry name" value="Nucleoporin_Nup133/Nup155_C"/>
</dbReference>
<evidence type="ECO:0000256" key="4">
    <source>
        <dbReference type="ARBA" id="ARBA00022448"/>
    </source>
</evidence>
<feature type="compositionally biased region" description="Basic and acidic residues" evidence="7">
    <location>
        <begin position="2044"/>
        <end position="2055"/>
    </location>
</feature>
<dbReference type="EMBL" id="JABFOF010000001">
    <property type="protein sequence ID" value="KAG2411093.1"/>
    <property type="molecule type" value="Genomic_DNA"/>
</dbReference>